<organism evidence="1">
    <name type="scientific">Pararge aegeria</name>
    <name type="common">speckled wood butterfly</name>
    <dbReference type="NCBI Taxonomy" id="116150"/>
    <lineage>
        <taxon>Eukaryota</taxon>
        <taxon>Metazoa</taxon>
        <taxon>Ecdysozoa</taxon>
        <taxon>Arthropoda</taxon>
        <taxon>Hexapoda</taxon>
        <taxon>Insecta</taxon>
        <taxon>Pterygota</taxon>
        <taxon>Neoptera</taxon>
        <taxon>Endopterygota</taxon>
        <taxon>Lepidoptera</taxon>
        <taxon>Glossata</taxon>
        <taxon>Ditrysia</taxon>
        <taxon>Papilionoidea</taxon>
        <taxon>Nymphalidae</taxon>
        <taxon>Satyrinae</taxon>
        <taxon>Satyrini</taxon>
        <taxon>Parargina</taxon>
        <taxon>Pararge</taxon>
    </lineage>
</organism>
<proteinExistence type="predicted"/>
<name>S4NWL0_9NEOP</name>
<reference evidence="1" key="2">
    <citation type="submission" date="2013-05" db="EMBL/GenBank/DDBJ databases">
        <authorList>
            <person name="Carter J.-M."/>
            <person name="Baker S.C."/>
            <person name="Pink R."/>
            <person name="Carter D.R.F."/>
            <person name="Collins A."/>
            <person name="Tomlin J."/>
            <person name="Gibbs M."/>
            <person name="Breuker C.J."/>
        </authorList>
    </citation>
    <scope>NUCLEOTIDE SEQUENCE</scope>
    <source>
        <tissue evidence="1">Ovary</tissue>
    </source>
</reference>
<reference evidence="1" key="1">
    <citation type="journal article" date="2013" name="BMC Genomics">
        <title>Unscrambling butterfly oogenesis.</title>
        <authorList>
            <person name="Carter J.M."/>
            <person name="Baker S.C."/>
            <person name="Pink R."/>
            <person name="Carter D.R."/>
            <person name="Collins A."/>
            <person name="Tomlin J."/>
            <person name="Gibbs M."/>
            <person name="Breuker C.J."/>
        </authorList>
    </citation>
    <scope>NUCLEOTIDE SEQUENCE</scope>
    <source>
        <tissue evidence="1">Ovary</tissue>
    </source>
</reference>
<evidence type="ECO:0000313" key="1">
    <source>
        <dbReference type="EMBL" id="JAA77985.1"/>
    </source>
</evidence>
<protein>
    <submittedName>
        <fullName evidence="1">Uncharacterized protein</fullName>
    </submittedName>
</protein>
<dbReference type="AlphaFoldDB" id="S4NWL0"/>
<sequence length="68" mass="7686">MVVTVTFETRYYHIPVSTLAKFTLVTHKLRVLTNSGIVLATNHTKLSNCRCHSTIADLQPFYMDGQTT</sequence>
<dbReference type="EMBL" id="GAIX01014575">
    <property type="protein sequence ID" value="JAA77985.1"/>
    <property type="molecule type" value="Transcribed_RNA"/>
</dbReference>
<accession>S4NWL0</accession>